<proteinExistence type="predicted"/>
<reference evidence="1" key="1">
    <citation type="submission" date="2021-03" db="EMBL/GenBank/DDBJ databases">
        <title>Draft genome sequence of rust myrtle Austropuccinia psidii MF-1, a brazilian biotype.</title>
        <authorList>
            <person name="Quecine M.C."/>
            <person name="Pachon D.M.R."/>
            <person name="Bonatelli M.L."/>
            <person name="Correr F.H."/>
            <person name="Franceschini L.M."/>
            <person name="Leite T.F."/>
            <person name="Margarido G.R.A."/>
            <person name="Almeida C.A."/>
            <person name="Ferrarezi J.A."/>
            <person name="Labate C.A."/>
        </authorList>
    </citation>
    <scope>NUCLEOTIDE SEQUENCE</scope>
    <source>
        <strain evidence="1">MF-1</strain>
    </source>
</reference>
<comment type="caution">
    <text evidence="1">The sequence shown here is derived from an EMBL/GenBank/DDBJ whole genome shotgun (WGS) entry which is preliminary data.</text>
</comment>
<gene>
    <name evidence="1" type="ORF">O181_016522</name>
</gene>
<accession>A0A9Q3C5U1</accession>
<name>A0A9Q3C5U1_9BASI</name>
<dbReference type="OrthoDB" id="3255262at2759"/>
<dbReference type="PANTHER" id="PTHR11439">
    <property type="entry name" value="GAG-POL-RELATED RETROTRANSPOSON"/>
    <property type="match status" value="1"/>
</dbReference>
<protein>
    <submittedName>
        <fullName evidence="1">Uncharacterized protein</fullName>
    </submittedName>
</protein>
<dbReference type="Proteomes" id="UP000765509">
    <property type="component" value="Unassembled WGS sequence"/>
</dbReference>
<dbReference type="EMBL" id="AVOT02004598">
    <property type="protein sequence ID" value="MBW0476807.1"/>
    <property type="molecule type" value="Genomic_DNA"/>
</dbReference>
<dbReference type="CDD" id="cd09272">
    <property type="entry name" value="RNase_HI_RT_Ty1"/>
    <property type="match status" value="1"/>
</dbReference>
<keyword evidence="2" id="KW-1185">Reference proteome</keyword>
<dbReference type="AlphaFoldDB" id="A0A9Q3C5U1"/>
<sequence length="319" mass="35798">MAQIRPLNAGGCTFRKIMKGIGFTVNQEDTSTYYLNLPAEIMAFISSNLDEGINGLVGISITVMANGFKFNQPGLISKFLEVNASNLTACSPFPAKCVLETLKGLSMDKEYFKKIGRLLLIAKGSWPDITYAINYLPCFSLGPTLAPWDVLLHLIDYLQFTSNEGIFILRQTETSIFCCVDTNRSTHGFILFHRDNPIAWQSKWQTMVAVSMAQSKYLALSFAAKECLWISHVFAPIMRTPISTLMSDNKTEIVIATDSISRKQTCHLIREFNVINEYIVIRKIALNWVSTQEKLADIMTIILGHIALRHITVSIIHCC</sequence>
<organism evidence="1 2">
    <name type="scientific">Austropuccinia psidii MF-1</name>
    <dbReference type="NCBI Taxonomy" id="1389203"/>
    <lineage>
        <taxon>Eukaryota</taxon>
        <taxon>Fungi</taxon>
        <taxon>Dikarya</taxon>
        <taxon>Basidiomycota</taxon>
        <taxon>Pucciniomycotina</taxon>
        <taxon>Pucciniomycetes</taxon>
        <taxon>Pucciniales</taxon>
        <taxon>Sphaerophragmiaceae</taxon>
        <taxon>Austropuccinia</taxon>
    </lineage>
</organism>
<evidence type="ECO:0000313" key="2">
    <source>
        <dbReference type="Proteomes" id="UP000765509"/>
    </source>
</evidence>
<dbReference type="PANTHER" id="PTHR11439:SF467">
    <property type="entry name" value="INTEGRASE CATALYTIC DOMAIN-CONTAINING PROTEIN"/>
    <property type="match status" value="1"/>
</dbReference>
<evidence type="ECO:0000313" key="1">
    <source>
        <dbReference type="EMBL" id="MBW0476807.1"/>
    </source>
</evidence>